<dbReference type="CTD" id="41720"/>
<dbReference type="FunCoup" id="A0A6J2YE67">
    <property type="interactions" value="749"/>
</dbReference>
<dbReference type="AlphaFoldDB" id="A0A6J2YE67"/>
<evidence type="ECO:0000256" key="3">
    <source>
        <dbReference type="ARBA" id="ARBA00022692"/>
    </source>
</evidence>
<feature type="transmembrane region" description="Helical" evidence="8">
    <location>
        <begin position="129"/>
        <end position="150"/>
    </location>
</feature>
<evidence type="ECO:0000313" key="9">
    <source>
        <dbReference type="Proteomes" id="UP000504635"/>
    </source>
</evidence>
<dbReference type="InParanoid" id="A0A6J2YE67"/>
<evidence type="ECO:0000256" key="7">
    <source>
        <dbReference type="ARBA" id="ARBA00041344"/>
    </source>
</evidence>
<dbReference type="GO" id="GO:0032981">
    <property type="term" value="P:mitochondrial respiratory chain complex I assembly"/>
    <property type="evidence" value="ECO:0007669"/>
    <property type="project" value="InterPro"/>
</dbReference>
<evidence type="ECO:0000256" key="2">
    <source>
        <dbReference type="ARBA" id="ARBA00008444"/>
    </source>
</evidence>
<organism evidence="9 10">
    <name type="scientific">Sitophilus oryzae</name>
    <name type="common">Rice weevil</name>
    <name type="synonym">Curculio oryzae</name>
    <dbReference type="NCBI Taxonomy" id="7048"/>
    <lineage>
        <taxon>Eukaryota</taxon>
        <taxon>Metazoa</taxon>
        <taxon>Ecdysozoa</taxon>
        <taxon>Arthropoda</taxon>
        <taxon>Hexapoda</taxon>
        <taxon>Insecta</taxon>
        <taxon>Pterygota</taxon>
        <taxon>Neoptera</taxon>
        <taxon>Endopterygota</taxon>
        <taxon>Coleoptera</taxon>
        <taxon>Polyphaga</taxon>
        <taxon>Cucujiformia</taxon>
        <taxon>Curculionidae</taxon>
        <taxon>Dryophthorinae</taxon>
        <taxon>Sitophilus</taxon>
    </lineage>
</organism>
<comment type="subcellular location">
    <subcellularLocation>
        <location evidence="1">Membrane</location>
        <topology evidence="1">Multi-pass membrane protein</topology>
    </subcellularLocation>
</comment>
<dbReference type="RefSeq" id="XP_030761692.1">
    <property type="nucleotide sequence ID" value="XM_030905832.1"/>
</dbReference>
<dbReference type="PANTHER" id="PTHR13002:SF1">
    <property type="entry name" value="COMPLEX I ASSEMBLY FACTOR TIMMDC1, MITOCHONDRIAL"/>
    <property type="match status" value="1"/>
</dbReference>
<dbReference type="GeneID" id="115886597"/>
<keyword evidence="5 8" id="KW-0472">Membrane</keyword>
<dbReference type="KEGG" id="soy:115886597"/>
<keyword evidence="3 8" id="KW-0812">Transmembrane</keyword>
<protein>
    <recommendedName>
        <fullName evidence="6">Complex I assembly factor TIMMDC1, mitochondrial</fullName>
    </recommendedName>
    <alternativeName>
        <fullName evidence="7">Translocase of inner mitochondrial membrane domain-containing protein 1</fullName>
    </alternativeName>
</protein>
<dbReference type="GO" id="GO:0016020">
    <property type="term" value="C:membrane"/>
    <property type="evidence" value="ECO:0007669"/>
    <property type="project" value="UniProtKB-SubCell"/>
</dbReference>
<accession>A0A6J2YE67</accession>
<dbReference type="GO" id="GO:0005739">
    <property type="term" value="C:mitochondrion"/>
    <property type="evidence" value="ECO:0007669"/>
    <property type="project" value="TreeGrafter"/>
</dbReference>
<dbReference type="InterPro" id="IPR055299">
    <property type="entry name" value="TIMMDC1"/>
</dbReference>
<name>A0A6J2YE67_SITOR</name>
<proteinExistence type="inferred from homology"/>
<reference evidence="10" key="1">
    <citation type="submission" date="2025-08" db="UniProtKB">
        <authorList>
            <consortium name="RefSeq"/>
        </authorList>
    </citation>
    <scope>IDENTIFICATION</scope>
    <source>
        <tissue evidence="10">Gonads</tissue>
    </source>
</reference>
<evidence type="ECO:0000313" key="10">
    <source>
        <dbReference type="RefSeq" id="XP_030761692.1"/>
    </source>
</evidence>
<dbReference type="OrthoDB" id="5826189at2759"/>
<evidence type="ECO:0000256" key="4">
    <source>
        <dbReference type="ARBA" id="ARBA00022989"/>
    </source>
</evidence>
<evidence type="ECO:0000256" key="1">
    <source>
        <dbReference type="ARBA" id="ARBA00004141"/>
    </source>
</evidence>
<feature type="transmembrane region" description="Helical" evidence="8">
    <location>
        <begin position="180"/>
        <end position="201"/>
    </location>
</feature>
<keyword evidence="9" id="KW-1185">Reference proteome</keyword>
<evidence type="ECO:0000256" key="6">
    <source>
        <dbReference type="ARBA" id="ARBA00040778"/>
    </source>
</evidence>
<dbReference type="Pfam" id="PF02466">
    <property type="entry name" value="Tim17"/>
    <property type="match status" value="1"/>
</dbReference>
<evidence type="ECO:0000256" key="8">
    <source>
        <dbReference type="SAM" id="Phobius"/>
    </source>
</evidence>
<sequence>MINLLRKNVKLVFLPFFNQYYAEDNVKNATPTEKKTDTTESQETGWDRVRKVFEVDEFGNVSHEAHTVLQSAAISCFIGFIYGGVVLSRGAYMEFMRNNEATTFKTHLDAKRKLQDKVTIAFGKGAAKFGWRLTLFTTSFVGIATLIQTYNEDYGIMEYVVSGGLTGFMYKFYAGPRACIVGTGLGSALGLMCGAATWSIMKFSGLSLKEARYWQYKWKETKLGMKAAYVKKKWEDDDFAIIKLHDDKMSNEGNTLDSIDEITGDTDVNNK</sequence>
<dbReference type="PANTHER" id="PTHR13002">
    <property type="entry name" value="C3ORF1 PROTEIN-RELATED"/>
    <property type="match status" value="1"/>
</dbReference>
<evidence type="ECO:0000256" key="5">
    <source>
        <dbReference type="ARBA" id="ARBA00023136"/>
    </source>
</evidence>
<keyword evidence="4 8" id="KW-1133">Transmembrane helix</keyword>
<gene>
    <name evidence="10" type="primary">LOC115886597</name>
</gene>
<feature type="transmembrane region" description="Helical" evidence="8">
    <location>
        <begin position="68"/>
        <end position="87"/>
    </location>
</feature>
<comment type="similarity">
    <text evidence="2">Belongs to the Tim17/Tim22/Tim23 family.</text>
</comment>
<dbReference type="Proteomes" id="UP000504635">
    <property type="component" value="Unplaced"/>
</dbReference>